<dbReference type="PANTHER" id="PTHR47112">
    <property type="entry name" value="PX DOMAIN-CONTAINING PROTEIN"/>
    <property type="match status" value="1"/>
</dbReference>
<evidence type="ECO:0000313" key="1">
    <source>
        <dbReference type="EMBL" id="MBD8497327.1"/>
    </source>
</evidence>
<name>A0ABR9AT78_9BACL</name>
<dbReference type="PANTHER" id="PTHR47112:SF1">
    <property type="entry name" value="PX DOMAIN-CONTAINING PROTEIN"/>
    <property type="match status" value="1"/>
</dbReference>
<dbReference type="InterPro" id="IPR038765">
    <property type="entry name" value="Papain-like_cys_pep_sf"/>
</dbReference>
<organism evidence="1 2">
    <name type="scientific">Paenibacillus arenosi</name>
    <dbReference type="NCBI Taxonomy" id="2774142"/>
    <lineage>
        <taxon>Bacteria</taxon>
        <taxon>Bacillati</taxon>
        <taxon>Bacillota</taxon>
        <taxon>Bacilli</taxon>
        <taxon>Bacillales</taxon>
        <taxon>Paenibacillaceae</taxon>
        <taxon>Paenibacillus</taxon>
    </lineage>
</organism>
<evidence type="ECO:0000313" key="2">
    <source>
        <dbReference type="Proteomes" id="UP000634529"/>
    </source>
</evidence>
<dbReference type="EMBL" id="JACYTN010000002">
    <property type="protein sequence ID" value="MBD8497327.1"/>
    <property type="molecule type" value="Genomic_DNA"/>
</dbReference>
<reference evidence="1 2" key="1">
    <citation type="submission" date="2020-09" db="EMBL/GenBank/DDBJ databases">
        <title>Paenibacillus sp. CAU 1523 isolated from sand of Haeundae Beach.</title>
        <authorList>
            <person name="Kim W."/>
        </authorList>
    </citation>
    <scope>NUCLEOTIDE SEQUENCE [LARGE SCALE GENOMIC DNA]</scope>
    <source>
        <strain evidence="1 2">CAU 1523</strain>
    </source>
</reference>
<sequence>MSQQPVSYEEIEPKLQTGDIFFAHGVSGESLRVEKLEHCLWSHVAMVVRGPNDEVLLWESTSLENLEDICFHVKKSGPQLVKLRERLTTDLKGNYDSMFAIRLLDVERTHSMNEHLEAFIAQVHNASFPSTIRMYWEVLEGKLGVKSSFKDFFCSKLVAETYIQLGLLSPTKPPNSYEPRDFSAQRPLSLLKGARLSEEILIDVNTI</sequence>
<dbReference type="Proteomes" id="UP000634529">
    <property type="component" value="Unassembled WGS sequence"/>
</dbReference>
<dbReference type="RefSeq" id="WP_192023785.1">
    <property type="nucleotide sequence ID" value="NZ_JACYTN010000002.1"/>
</dbReference>
<protein>
    <submittedName>
        <fullName evidence="1">Uncharacterized protein</fullName>
    </submittedName>
</protein>
<dbReference type="Gene3D" id="3.90.1720.10">
    <property type="entry name" value="endopeptidase domain like (from Nostoc punctiforme)"/>
    <property type="match status" value="1"/>
</dbReference>
<keyword evidence="2" id="KW-1185">Reference proteome</keyword>
<accession>A0ABR9AT78</accession>
<comment type="caution">
    <text evidence="1">The sequence shown here is derived from an EMBL/GenBank/DDBJ whole genome shotgun (WGS) entry which is preliminary data.</text>
</comment>
<gene>
    <name evidence="1" type="ORF">IFO66_03335</name>
</gene>
<dbReference type="SUPFAM" id="SSF54001">
    <property type="entry name" value="Cysteine proteinases"/>
    <property type="match status" value="1"/>
</dbReference>
<proteinExistence type="predicted"/>